<dbReference type="STRING" id="1121267.CCUN_1274"/>
<evidence type="ECO:0000256" key="1">
    <source>
        <dbReference type="ARBA" id="ARBA00008007"/>
    </source>
</evidence>
<dbReference type="GO" id="GO:0016757">
    <property type="term" value="F:glycosyltransferase activity"/>
    <property type="evidence" value="ECO:0007669"/>
    <property type="project" value="UniProtKB-KW"/>
</dbReference>
<proteinExistence type="inferred from homology"/>
<dbReference type="InterPro" id="IPR051910">
    <property type="entry name" value="ComF/GntX_DNA_util-trans"/>
</dbReference>
<keyword evidence="2" id="KW-0328">Glycosyltransferase</keyword>
<dbReference type="CDD" id="cd06223">
    <property type="entry name" value="PRTases_typeI"/>
    <property type="match status" value="1"/>
</dbReference>
<reference evidence="2 3" key="1">
    <citation type="submission" date="2017-04" db="EMBL/GenBank/DDBJ databases">
        <title>Complete genome sequence of the Campylobacter cuniculorum type strain LMG24588.</title>
        <authorList>
            <person name="Miller W.G."/>
            <person name="Yee E."/>
            <person name="Revez J."/>
            <person name="Bono J.L."/>
            <person name="Rossi M."/>
        </authorList>
    </citation>
    <scope>NUCLEOTIDE SEQUENCE [LARGE SCALE GENOMIC DNA]</scope>
    <source>
        <strain evidence="2 3">LMG 24588</strain>
    </source>
</reference>
<keyword evidence="2" id="KW-0808">Transferase</keyword>
<dbReference type="KEGG" id="ccun:CCUN_1274"/>
<dbReference type="InterPro" id="IPR000836">
    <property type="entry name" value="PRTase_dom"/>
</dbReference>
<comment type="similarity">
    <text evidence="1">Belongs to the ComF/GntX family.</text>
</comment>
<dbReference type="AlphaFoldDB" id="A0A1W6BXQ6"/>
<evidence type="ECO:0000313" key="2">
    <source>
        <dbReference type="EMBL" id="ARJ56864.1"/>
    </source>
</evidence>
<dbReference type="eggNOG" id="COG1040">
    <property type="taxonomic scope" value="Bacteria"/>
</dbReference>
<dbReference type="RefSeq" id="WP_027305378.1">
    <property type="nucleotide sequence ID" value="NZ_CP020867.1"/>
</dbReference>
<gene>
    <name evidence="2" type="primary">ctsW</name>
    <name evidence="2" type="ORF">CCUN_1274</name>
</gene>
<dbReference type="Proteomes" id="UP000192902">
    <property type="component" value="Chromosome"/>
</dbReference>
<organism evidence="2 3">
    <name type="scientific">Campylobacter cuniculorum DSM 23162 = LMG 24588</name>
    <dbReference type="NCBI Taxonomy" id="1121267"/>
    <lineage>
        <taxon>Bacteria</taxon>
        <taxon>Pseudomonadati</taxon>
        <taxon>Campylobacterota</taxon>
        <taxon>Epsilonproteobacteria</taxon>
        <taxon>Campylobacterales</taxon>
        <taxon>Campylobacteraceae</taxon>
        <taxon>Campylobacter</taxon>
    </lineage>
</organism>
<accession>A0A1W6BXQ6</accession>
<dbReference type="InterPro" id="IPR029057">
    <property type="entry name" value="PRTase-like"/>
</dbReference>
<sequence length="191" mass="22214">MRCFNCHNFTLLSFCENCSEELAEFSLGVRELEKGFKVYSFYKYNEISHLLHSKHHFYGYFVFNALAKLSFAQFKNFFNPEIQINALALDDRVQDGLYSHSAILARHLKTRFIKPIYRVLQAQNQVKYSGKSVAFRQKNKRKYKLLKEIKHPVILVDDIVTTGLSLLEAKKILEKNKISVLFALVLADAKV</sequence>
<dbReference type="SUPFAM" id="SSF53271">
    <property type="entry name" value="PRTase-like"/>
    <property type="match status" value="1"/>
</dbReference>
<dbReference type="PANTHER" id="PTHR47505">
    <property type="entry name" value="DNA UTILIZATION PROTEIN YHGH"/>
    <property type="match status" value="1"/>
</dbReference>
<dbReference type="EMBL" id="CP020867">
    <property type="protein sequence ID" value="ARJ56864.1"/>
    <property type="molecule type" value="Genomic_DNA"/>
</dbReference>
<evidence type="ECO:0000313" key="3">
    <source>
        <dbReference type="Proteomes" id="UP000192902"/>
    </source>
</evidence>
<dbReference type="PANTHER" id="PTHR47505:SF1">
    <property type="entry name" value="DNA UTILIZATION PROTEIN YHGH"/>
    <property type="match status" value="1"/>
</dbReference>
<protein>
    <submittedName>
        <fullName evidence="2">Transformation system, predicted amidophosphoribosyltransferase CtsW</fullName>
    </submittedName>
</protein>
<name>A0A1W6BXQ6_9BACT</name>
<dbReference type="OrthoDB" id="5342812at2"/>
<dbReference type="Gene3D" id="3.40.50.2020">
    <property type="match status" value="1"/>
</dbReference>